<keyword evidence="3" id="KW-0560">Oxidoreductase</keyword>
<evidence type="ECO:0000256" key="2">
    <source>
        <dbReference type="ARBA" id="ARBA00022857"/>
    </source>
</evidence>
<dbReference type="Pfam" id="PF01872">
    <property type="entry name" value="RibD_C"/>
    <property type="match status" value="1"/>
</dbReference>
<comment type="caution">
    <text evidence="5">The sequence shown here is derived from an EMBL/GenBank/DDBJ whole genome shotgun (WGS) entry which is preliminary data.</text>
</comment>
<dbReference type="GO" id="GO:0009231">
    <property type="term" value="P:riboflavin biosynthetic process"/>
    <property type="evidence" value="ECO:0007669"/>
    <property type="project" value="InterPro"/>
</dbReference>
<dbReference type="PANTHER" id="PTHR38011">
    <property type="entry name" value="DIHYDROFOLATE REDUCTASE FAMILY PROTEIN (AFU_ORTHOLOGUE AFUA_8G06820)"/>
    <property type="match status" value="1"/>
</dbReference>
<dbReference type="PATRIC" id="fig|1335616.4.peg.62"/>
<feature type="domain" description="Bacterial bifunctional deaminase-reductase C-terminal" evidence="4">
    <location>
        <begin position="5"/>
        <end position="215"/>
    </location>
</feature>
<evidence type="ECO:0000313" key="6">
    <source>
        <dbReference type="Proteomes" id="UP000032279"/>
    </source>
</evidence>
<gene>
    <name evidence="5" type="ORF">WDC_0062</name>
</gene>
<dbReference type="InterPro" id="IPR024072">
    <property type="entry name" value="DHFR-like_dom_sf"/>
</dbReference>
<dbReference type="EMBL" id="AWTT01000001">
    <property type="protein sequence ID" value="KIS04325.1"/>
    <property type="molecule type" value="Genomic_DNA"/>
</dbReference>
<dbReference type="InterPro" id="IPR050765">
    <property type="entry name" value="Riboflavin_Biosynth_HTPR"/>
</dbReference>
<protein>
    <recommendedName>
        <fullName evidence="4">Bacterial bifunctional deaminase-reductase C-terminal domain-containing protein</fullName>
    </recommendedName>
</protein>
<name>A0A0D1A924_9LACO</name>
<comment type="pathway">
    <text evidence="1">Cofactor biosynthesis; riboflavin biosynthesis.</text>
</comment>
<dbReference type="RefSeq" id="WP_044009809.1">
    <property type="nucleotide sequence ID" value="NZ_AWTT01000001.1"/>
</dbReference>
<dbReference type="SUPFAM" id="SSF53597">
    <property type="entry name" value="Dihydrofolate reductase-like"/>
    <property type="match status" value="1"/>
</dbReference>
<sequence>MDRAKVIVHMYISIDGKIDGEYYGQDGDKVSSDFYDDQMYRLSNAGANGATTVKMYAAKGHPDLTKYSVADIDYNDWVPAIKSNLWDISFDRHGTAGWETNYFEYDGKKSRVIEVVTKQAAKEYLAFLRSMEIPYLICGDADLDIEMALTKLKQRFGIDTISLAGGAVINGAFLKAHMVDEISMVVAPYVSGDATAKAAFDTNKTFVNDRFKIKNVPQLDDGGLHLIFAKDRTN</sequence>
<organism evidence="5 6">
    <name type="scientific">Paucilactobacillus wasatchensis</name>
    <dbReference type="NCBI Taxonomy" id="1335616"/>
    <lineage>
        <taxon>Bacteria</taxon>
        <taxon>Bacillati</taxon>
        <taxon>Bacillota</taxon>
        <taxon>Bacilli</taxon>
        <taxon>Lactobacillales</taxon>
        <taxon>Lactobacillaceae</taxon>
        <taxon>Paucilactobacillus</taxon>
    </lineage>
</organism>
<dbReference type="Gene3D" id="3.40.430.10">
    <property type="entry name" value="Dihydrofolate Reductase, subunit A"/>
    <property type="match status" value="1"/>
</dbReference>
<proteinExistence type="predicted"/>
<reference evidence="5 6" key="1">
    <citation type="submission" date="2013-08" db="EMBL/GenBank/DDBJ databases">
        <title>Lactobacillus wasatchii sp. WDC04, a late gas producing bacteria isolated from aged chedder cheese.</title>
        <authorList>
            <person name="Oberg C.J."/>
            <person name="Culumber M."/>
            <person name="McMahon D.J."/>
            <person name="Broadbent J.R."/>
            <person name="Oberg T.S."/>
            <person name="Ortaki F."/>
        </authorList>
    </citation>
    <scope>NUCLEOTIDE SEQUENCE [LARGE SCALE GENOMIC DNA]</scope>
    <source>
        <strain evidence="5 6">WDC04</strain>
    </source>
</reference>
<accession>A0A0D1A924</accession>
<dbReference type="Proteomes" id="UP000032279">
    <property type="component" value="Unassembled WGS sequence"/>
</dbReference>
<dbReference type="InterPro" id="IPR002734">
    <property type="entry name" value="RibDG_C"/>
</dbReference>
<keyword evidence="6" id="KW-1185">Reference proteome</keyword>
<evidence type="ECO:0000313" key="5">
    <source>
        <dbReference type="EMBL" id="KIS04325.1"/>
    </source>
</evidence>
<evidence type="ECO:0000256" key="1">
    <source>
        <dbReference type="ARBA" id="ARBA00005104"/>
    </source>
</evidence>
<dbReference type="AlphaFoldDB" id="A0A0D1A924"/>
<dbReference type="PANTHER" id="PTHR38011:SF7">
    <property type="entry name" value="2,5-DIAMINO-6-RIBOSYLAMINO-4(3H)-PYRIMIDINONE 5'-PHOSPHATE REDUCTASE"/>
    <property type="match status" value="1"/>
</dbReference>
<dbReference type="GO" id="GO:0008703">
    <property type="term" value="F:5-amino-6-(5-phosphoribosylamino)uracil reductase activity"/>
    <property type="evidence" value="ECO:0007669"/>
    <property type="project" value="InterPro"/>
</dbReference>
<dbReference type="STRING" id="1335616.WDC_0062"/>
<keyword evidence="2" id="KW-0521">NADP</keyword>
<evidence type="ECO:0000256" key="3">
    <source>
        <dbReference type="ARBA" id="ARBA00023002"/>
    </source>
</evidence>
<evidence type="ECO:0000259" key="4">
    <source>
        <dbReference type="Pfam" id="PF01872"/>
    </source>
</evidence>
<dbReference type="OrthoDB" id="9800865at2"/>